<reference evidence="7 8" key="1">
    <citation type="submission" date="2019-05" db="EMBL/GenBank/DDBJ databases">
        <authorList>
            <person name="Pankratov T."/>
            <person name="Grouzdev D."/>
        </authorList>
    </citation>
    <scope>NUCLEOTIDE SEQUENCE [LARGE SCALE GENOMIC DNA]</scope>
    <source>
        <strain evidence="7 8">KEBCLARHB70R</strain>
    </source>
</reference>
<keyword evidence="3 5" id="KW-0732">Signal</keyword>
<evidence type="ECO:0000313" key="7">
    <source>
        <dbReference type="EMBL" id="TLU70986.1"/>
    </source>
</evidence>
<organism evidence="7 8">
    <name type="scientific">Lichenicoccus roseus</name>
    <dbReference type="NCBI Taxonomy" id="2683649"/>
    <lineage>
        <taxon>Bacteria</taxon>
        <taxon>Pseudomonadati</taxon>
        <taxon>Pseudomonadota</taxon>
        <taxon>Alphaproteobacteria</taxon>
        <taxon>Acetobacterales</taxon>
        <taxon>Acetobacteraceae</taxon>
        <taxon>Lichenicoccus</taxon>
    </lineage>
</organism>
<comment type="caution">
    <text evidence="7">The sequence shown here is derived from an EMBL/GenBank/DDBJ whole genome shotgun (WGS) entry which is preliminary data.</text>
</comment>
<name>A0A5R9J6K8_9PROT</name>
<dbReference type="GO" id="GO:0030313">
    <property type="term" value="C:cell envelope"/>
    <property type="evidence" value="ECO:0007669"/>
    <property type="project" value="UniProtKB-SubCell"/>
</dbReference>
<keyword evidence="8" id="KW-1185">Reference proteome</keyword>
<dbReference type="InterPro" id="IPR014756">
    <property type="entry name" value="Ig_E-set"/>
</dbReference>
<proteinExistence type="predicted"/>
<evidence type="ECO:0000259" key="6">
    <source>
        <dbReference type="Pfam" id="PF04234"/>
    </source>
</evidence>
<evidence type="ECO:0000256" key="2">
    <source>
        <dbReference type="ARBA" id="ARBA00022723"/>
    </source>
</evidence>
<dbReference type="GO" id="GO:0006825">
    <property type="term" value="P:copper ion transport"/>
    <property type="evidence" value="ECO:0007669"/>
    <property type="project" value="InterPro"/>
</dbReference>
<feature type="signal peptide" evidence="5">
    <location>
        <begin position="1"/>
        <end position="21"/>
    </location>
</feature>
<evidence type="ECO:0000256" key="3">
    <source>
        <dbReference type="ARBA" id="ARBA00022729"/>
    </source>
</evidence>
<dbReference type="Pfam" id="PF04234">
    <property type="entry name" value="CopC"/>
    <property type="match status" value="1"/>
</dbReference>
<dbReference type="AlphaFoldDB" id="A0A5R9J6K8"/>
<dbReference type="RefSeq" id="WP_138327656.1">
    <property type="nucleotide sequence ID" value="NZ_VCDI01000009.1"/>
</dbReference>
<dbReference type="Proteomes" id="UP000305654">
    <property type="component" value="Unassembled WGS sequence"/>
</dbReference>
<gene>
    <name evidence="7" type="ORF">FE263_19230</name>
</gene>
<feature type="chain" id="PRO_5024401073" evidence="5">
    <location>
        <begin position="22"/>
        <end position="122"/>
    </location>
</feature>
<dbReference type="GO" id="GO:0005886">
    <property type="term" value="C:plasma membrane"/>
    <property type="evidence" value="ECO:0007669"/>
    <property type="project" value="TreeGrafter"/>
</dbReference>
<dbReference type="InterPro" id="IPR007348">
    <property type="entry name" value="CopC_dom"/>
</dbReference>
<evidence type="ECO:0000256" key="1">
    <source>
        <dbReference type="ARBA" id="ARBA00004196"/>
    </source>
</evidence>
<keyword evidence="4" id="KW-0186">Copper</keyword>
<evidence type="ECO:0000313" key="8">
    <source>
        <dbReference type="Proteomes" id="UP000305654"/>
    </source>
</evidence>
<keyword evidence="2" id="KW-0479">Metal-binding</keyword>
<dbReference type="InterPro" id="IPR032694">
    <property type="entry name" value="CopC/D"/>
</dbReference>
<dbReference type="PANTHER" id="PTHR34820:SF4">
    <property type="entry name" value="INNER MEMBRANE PROTEIN YEBZ"/>
    <property type="match status" value="1"/>
</dbReference>
<accession>A0A5R9J6K8</accession>
<dbReference type="PANTHER" id="PTHR34820">
    <property type="entry name" value="INNER MEMBRANE PROTEIN YEBZ"/>
    <property type="match status" value="1"/>
</dbReference>
<sequence length="122" mass="12351">MTAPSRTIPSALLLAALASYAGGAGAHAFLKRASPAVGSTGAAPGEVVIDFTEGVEPQFSTIAVTAANGDSVVAGPVHPAGAEDRLAVPVRPLAPGTYRVSWHATATDTHKTQGRFSFTVVR</sequence>
<comment type="subcellular location">
    <subcellularLocation>
        <location evidence="1">Cell envelope</location>
    </subcellularLocation>
</comment>
<dbReference type="GO" id="GO:0042597">
    <property type="term" value="C:periplasmic space"/>
    <property type="evidence" value="ECO:0007669"/>
    <property type="project" value="InterPro"/>
</dbReference>
<feature type="domain" description="CopC" evidence="6">
    <location>
        <begin position="27"/>
        <end position="120"/>
    </location>
</feature>
<dbReference type="InterPro" id="IPR014755">
    <property type="entry name" value="Cu-Rt/internalin_Ig-like"/>
</dbReference>
<dbReference type="Gene3D" id="2.60.40.1220">
    <property type="match status" value="1"/>
</dbReference>
<dbReference type="GO" id="GO:0046688">
    <property type="term" value="P:response to copper ion"/>
    <property type="evidence" value="ECO:0007669"/>
    <property type="project" value="InterPro"/>
</dbReference>
<dbReference type="SUPFAM" id="SSF81296">
    <property type="entry name" value="E set domains"/>
    <property type="match status" value="1"/>
</dbReference>
<evidence type="ECO:0000256" key="5">
    <source>
        <dbReference type="SAM" id="SignalP"/>
    </source>
</evidence>
<protein>
    <submittedName>
        <fullName evidence="7">Copper resistance protein CopC</fullName>
    </submittedName>
</protein>
<evidence type="ECO:0000256" key="4">
    <source>
        <dbReference type="ARBA" id="ARBA00023008"/>
    </source>
</evidence>
<dbReference type="GO" id="GO:0005507">
    <property type="term" value="F:copper ion binding"/>
    <property type="evidence" value="ECO:0007669"/>
    <property type="project" value="InterPro"/>
</dbReference>
<dbReference type="OrthoDB" id="9796814at2"/>
<dbReference type="EMBL" id="VCDI01000009">
    <property type="protein sequence ID" value="TLU70986.1"/>
    <property type="molecule type" value="Genomic_DNA"/>
</dbReference>